<dbReference type="EMBL" id="BAABUJ010000025">
    <property type="protein sequence ID" value="GAA5802928.1"/>
    <property type="molecule type" value="Genomic_DNA"/>
</dbReference>
<organism evidence="2 3">
    <name type="scientific">Helicostylum pulchrum</name>
    <dbReference type="NCBI Taxonomy" id="562976"/>
    <lineage>
        <taxon>Eukaryota</taxon>
        <taxon>Fungi</taxon>
        <taxon>Fungi incertae sedis</taxon>
        <taxon>Mucoromycota</taxon>
        <taxon>Mucoromycotina</taxon>
        <taxon>Mucoromycetes</taxon>
        <taxon>Mucorales</taxon>
        <taxon>Mucorineae</taxon>
        <taxon>Mucoraceae</taxon>
        <taxon>Helicostylum</taxon>
    </lineage>
</organism>
<feature type="region of interest" description="Disordered" evidence="1">
    <location>
        <begin position="1"/>
        <end position="83"/>
    </location>
</feature>
<keyword evidence="3" id="KW-1185">Reference proteome</keyword>
<proteinExistence type="predicted"/>
<evidence type="ECO:0000313" key="3">
    <source>
        <dbReference type="Proteomes" id="UP001476247"/>
    </source>
</evidence>
<reference evidence="2 3" key="1">
    <citation type="submission" date="2024-04" db="EMBL/GenBank/DDBJ databases">
        <title>genome sequences of Mucor flavus KT1a and Helicostylum pulchrum KT1b strains isolation_sourced from the surface of a dry-aged beef.</title>
        <authorList>
            <person name="Toyotome T."/>
            <person name="Hosono M."/>
            <person name="Torimaru M."/>
            <person name="Fukuda K."/>
            <person name="Mikami N."/>
        </authorList>
    </citation>
    <scope>NUCLEOTIDE SEQUENCE [LARGE SCALE GENOMIC DNA]</scope>
    <source>
        <strain evidence="2 3">KT1b</strain>
    </source>
</reference>
<protein>
    <submittedName>
        <fullName evidence="2">Uncharacterized protein</fullName>
    </submittedName>
</protein>
<accession>A0ABP9Y8K8</accession>
<feature type="compositionally biased region" description="Acidic residues" evidence="1">
    <location>
        <begin position="27"/>
        <end position="53"/>
    </location>
</feature>
<dbReference type="Proteomes" id="UP001476247">
    <property type="component" value="Unassembled WGS sequence"/>
</dbReference>
<sequence>MTPLPNRINNDVNEAAKRQKLLVYKSDDEEEQEEKENDNEEEEEEEEDEDVDESYLLHHHHHQQQQKQADEYQEQNGKDDINPWDFEWNPTNFDSFIVRKLILFRDINIVGAKKLKISNDIRVLTLSFIFLFGHSLTKLPRLCQYLNIKDCSTICEQIEVPDITNYQDVLRDLSQPQKAFFKNLHNPDNFTYTCHCAPGLANLKKESRFSEQAVFPIVLPLFSRCRDYEVSK</sequence>
<comment type="caution">
    <text evidence="2">The sequence shown here is derived from an EMBL/GenBank/DDBJ whole genome shotgun (WGS) entry which is preliminary data.</text>
</comment>
<name>A0ABP9Y8K8_9FUNG</name>
<evidence type="ECO:0000313" key="2">
    <source>
        <dbReference type="EMBL" id="GAA5802928.1"/>
    </source>
</evidence>
<gene>
    <name evidence="2" type="ORF">HPULCUR_008403</name>
</gene>
<evidence type="ECO:0000256" key="1">
    <source>
        <dbReference type="SAM" id="MobiDB-lite"/>
    </source>
</evidence>